<feature type="region of interest" description="Disordered" evidence="2">
    <location>
        <begin position="1"/>
        <end position="25"/>
    </location>
</feature>
<comment type="caution">
    <text evidence="4">The sequence shown here is derived from an EMBL/GenBank/DDBJ whole genome shotgun (WGS) entry which is preliminary data.</text>
</comment>
<dbReference type="Proteomes" id="UP000288859">
    <property type="component" value="Unassembled WGS sequence"/>
</dbReference>
<dbReference type="GO" id="GO:0006325">
    <property type="term" value="P:chromatin organization"/>
    <property type="evidence" value="ECO:0007669"/>
    <property type="project" value="TreeGrafter"/>
</dbReference>
<dbReference type="PANTHER" id="PTHR12722">
    <property type="entry name" value="XAP-5 PROTEIN-RELATED"/>
    <property type="match status" value="1"/>
</dbReference>
<feature type="region of interest" description="Disordered" evidence="2">
    <location>
        <begin position="49"/>
        <end position="158"/>
    </location>
</feature>
<feature type="compositionally biased region" description="Basic and acidic residues" evidence="2">
    <location>
        <begin position="128"/>
        <end position="140"/>
    </location>
</feature>
<gene>
    <name evidence="4" type="ORF">B0A52_09550</name>
</gene>
<feature type="compositionally biased region" description="Polar residues" evidence="2">
    <location>
        <begin position="109"/>
        <end position="125"/>
    </location>
</feature>
<feature type="compositionally biased region" description="Basic residues" evidence="2">
    <location>
        <begin position="82"/>
        <end position="91"/>
    </location>
</feature>
<keyword evidence="1" id="KW-0175">Coiled coil</keyword>
<dbReference type="EMBL" id="NAJM01000055">
    <property type="protein sequence ID" value="RVX66820.1"/>
    <property type="molecule type" value="Genomic_DNA"/>
</dbReference>
<dbReference type="InterPro" id="IPR007005">
    <property type="entry name" value="XAP5"/>
</dbReference>
<feature type="domain" description="FAM50A/XAP5 C-terminal" evidence="3">
    <location>
        <begin position="187"/>
        <end position="336"/>
    </location>
</feature>
<dbReference type="OrthoDB" id="1562195at2759"/>
<feature type="compositionally biased region" description="Basic and acidic residues" evidence="2">
    <location>
        <begin position="49"/>
        <end position="58"/>
    </location>
</feature>
<dbReference type="AlphaFoldDB" id="A0A438MVD6"/>
<accession>A0A438MVD6</accession>
<dbReference type="GO" id="GO:0005634">
    <property type="term" value="C:nucleus"/>
    <property type="evidence" value="ECO:0007669"/>
    <property type="project" value="InterPro"/>
</dbReference>
<sequence>MSTPEEVPSRSSTPRGFTAPTATTEELLKSQTVGLVNLADFRKRRADVLEQKEKEARDGSSGLRTPDVEDSDGALNTINGQRPKKKKKKAAKGLLSFGGDDEDEEGDNAGNTKVSSRPTSASGLRTSAEPHLDSSEDTVPRRKLTPNPNSSLPAPRALTKAARTAEALARDKLRKEFLEIQEVVKETEISIPFVFYDGANIPGGRVKVRKGDHIWLFLERCRKVGAELGVAGSGSGGGGSSFKSKEASKKQWARVGVDDLMCVRGQVIVPHHYEFYYFIANKIPDPAREGRLLFEYSGTASARSQTTETNLLRVPGQDDLEGYNDDPALTKVVDRRCHIFCLDCSKKVGLADATAEQRTCPVCMTALPHNDDAIQTFLSPSEEYKTSILSGLDPTTIMECASRALSFWTYQTTQEIAYQHHVTKNLTERYSHLNNALDKTVHDANAEIHGLQTQVSDLNVDLKAAEQKYVEVVDLYRDKSRKLAQSQKLYDTLKKKFQAKEMETAASVDVNDALKNIDAERRPQHSNNVPEVPLNHHHQNDCDRRSLPGPFPGPVEQLHSHQKSGSSVLGREHVGLQPSNRSKENRLPRLDTGTTPGHRLSLPGTATTAANRSQVPTATTHAQLQMAHDVASAQRRPSIPAHRNKPSPSSRVPGGVISGIKFGDGGPPTAIDPPTRFDQYRGRSSLPNP</sequence>
<protein>
    <recommendedName>
        <fullName evidence="3">FAM50A/XAP5 C-terminal domain-containing protein</fullName>
    </recommendedName>
</protein>
<evidence type="ECO:0000313" key="4">
    <source>
        <dbReference type="EMBL" id="RVX66820.1"/>
    </source>
</evidence>
<evidence type="ECO:0000259" key="3">
    <source>
        <dbReference type="Pfam" id="PF04921"/>
    </source>
</evidence>
<dbReference type="PANTHER" id="PTHR12722:SF0">
    <property type="entry name" value="PROTEIN FAM50A"/>
    <property type="match status" value="1"/>
</dbReference>
<proteinExistence type="predicted"/>
<dbReference type="InterPro" id="IPR048337">
    <property type="entry name" value="FAM50A/XAP5_C"/>
</dbReference>
<feature type="region of interest" description="Disordered" evidence="2">
    <location>
        <begin position="521"/>
        <end position="689"/>
    </location>
</feature>
<evidence type="ECO:0000256" key="1">
    <source>
        <dbReference type="SAM" id="Coils"/>
    </source>
</evidence>
<dbReference type="Pfam" id="PF04921">
    <property type="entry name" value="XAP5"/>
    <property type="match status" value="1"/>
</dbReference>
<feature type="coiled-coil region" evidence="1">
    <location>
        <begin position="448"/>
        <end position="503"/>
    </location>
</feature>
<dbReference type="VEuPathDB" id="FungiDB:PV10_04996"/>
<evidence type="ECO:0000313" key="5">
    <source>
        <dbReference type="Proteomes" id="UP000288859"/>
    </source>
</evidence>
<evidence type="ECO:0000256" key="2">
    <source>
        <dbReference type="SAM" id="MobiDB-lite"/>
    </source>
</evidence>
<reference evidence="4 5" key="1">
    <citation type="submission" date="2017-03" db="EMBL/GenBank/DDBJ databases">
        <title>Genomes of endolithic fungi from Antarctica.</title>
        <authorList>
            <person name="Coleine C."/>
            <person name="Masonjones S."/>
            <person name="Stajich J.E."/>
        </authorList>
    </citation>
    <scope>NUCLEOTIDE SEQUENCE [LARGE SCALE GENOMIC DNA]</scope>
    <source>
        <strain evidence="4 5">CCFEE 6314</strain>
    </source>
</reference>
<feature type="compositionally biased region" description="Polar residues" evidence="2">
    <location>
        <begin position="604"/>
        <end position="623"/>
    </location>
</feature>
<organism evidence="4 5">
    <name type="scientific">Exophiala mesophila</name>
    <name type="common">Black yeast-like fungus</name>
    <dbReference type="NCBI Taxonomy" id="212818"/>
    <lineage>
        <taxon>Eukaryota</taxon>
        <taxon>Fungi</taxon>
        <taxon>Dikarya</taxon>
        <taxon>Ascomycota</taxon>
        <taxon>Pezizomycotina</taxon>
        <taxon>Eurotiomycetes</taxon>
        <taxon>Chaetothyriomycetidae</taxon>
        <taxon>Chaetothyriales</taxon>
        <taxon>Herpotrichiellaceae</taxon>
        <taxon>Exophiala</taxon>
    </lineage>
</organism>
<name>A0A438MVD6_EXOME</name>